<reference evidence="3 4" key="1">
    <citation type="submission" date="2018-02" db="EMBL/GenBank/DDBJ databases">
        <title>The genomes of Aspergillus section Nigri reveals drivers in fungal speciation.</title>
        <authorList>
            <consortium name="DOE Joint Genome Institute"/>
            <person name="Vesth T.C."/>
            <person name="Nybo J."/>
            <person name="Theobald S."/>
            <person name="Brandl J."/>
            <person name="Frisvad J.C."/>
            <person name="Nielsen K.F."/>
            <person name="Lyhne E.K."/>
            <person name="Kogle M.E."/>
            <person name="Kuo A."/>
            <person name="Riley R."/>
            <person name="Clum A."/>
            <person name="Nolan M."/>
            <person name="Lipzen A."/>
            <person name="Salamov A."/>
            <person name="Henrissat B."/>
            <person name="Wiebenga A."/>
            <person name="De vries R.P."/>
            <person name="Grigoriev I.V."/>
            <person name="Mortensen U.H."/>
            <person name="Andersen M.R."/>
            <person name="Baker S.E."/>
        </authorList>
    </citation>
    <scope>NUCLEOTIDE SEQUENCE [LARGE SCALE GENOMIC DNA]</scope>
    <source>
        <strain evidence="3 4">CBS 121593</strain>
    </source>
</reference>
<keyword evidence="2" id="KW-0472">Membrane</keyword>
<dbReference type="VEuPathDB" id="FungiDB:BO80DRAFT_359066"/>
<dbReference type="PANTHER" id="PTHR35519:SF2">
    <property type="entry name" value="PH DOMAIN PROTEIN"/>
    <property type="match status" value="1"/>
</dbReference>
<feature type="transmembrane region" description="Helical" evidence="2">
    <location>
        <begin position="76"/>
        <end position="98"/>
    </location>
</feature>
<dbReference type="AlphaFoldDB" id="A0A395GVN5"/>
<evidence type="ECO:0000313" key="4">
    <source>
        <dbReference type="Proteomes" id="UP000249402"/>
    </source>
</evidence>
<name>A0A395GVN5_9EURO</name>
<keyword evidence="2" id="KW-0812">Transmembrane</keyword>
<protein>
    <recommendedName>
        <fullName evidence="5">PH domain protein</fullName>
    </recommendedName>
</protein>
<evidence type="ECO:0000313" key="3">
    <source>
        <dbReference type="EMBL" id="RAK99452.1"/>
    </source>
</evidence>
<accession>A0A395GVN5</accession>
<dbReference type="STRING" id="1448316.A0A395GVN5"/>
<feature type="compositionally biased region" description="Basic and acidic residues" evidence="1">
    <location>
        <begin position="174"/>
        <end position="185"/>
    </location>
</feature>
<dbReference type="OrthoDB" id="2103474at2759"/>
<gene>
    <name evidence="3" type="ORF">BO80DRAFT_359066</name>
</gene>
<evidence type="ECO:0000256" key="2">
    <source>
        <dbReference type="SAM" id="Phobius"/>
    </source>
</evidence>
<dbReference type="RefSeq" id="XP_025573780.1">
    <property type="nucleotide sequence ID" value="XM_025715907.1"/>
</dbReference>
<dbReference type="PANTHER" id="PTHR35519">
    <property type="entry name" value="MEMBRANE PROTEINS"/>
    <property type="match status" value="1"/>
</dbReference>
<dbReference type="Pfam" id="PF13430">
    <property type="entry name" value="DUF4112"/>
    <property type="match status" value="1"/>
</dbReference>
<proteinExistence type="predicted"/>
<evidence type="ECO:0008006" key="5">
    <source>
        <dbReference type="Google" id="ProtNLM"/>
    </source>
</evidence>
<evidence type="ECO:0000256" key="1">
    <source>
        <dbReference type="SAM" id="MobiDB-lite"/>
    </source>
</evidence>
<feature type="compositionally biased region" description="Basic residues" evidence="1">
    <location>
        <begin position="224"/>
        <end position="233"/>
    </location>
</feature>
<dbReference type="InterPro" id="IPR025187">
    <property type="entry name" value="DUF4112"/>
</dbReference>
<sequence>MSAQLASLVGKKILGETARNHFGQEDPYFEEVPASRLHRAFGKKTQKRRKAIPPGLSENDSKVLTQVKRRAYRLDLCLFSLCGIRFGWGSVIGLFPFIGDGADAALALMVVHTCDKIDGGLPSRLRMMMLMNIVIDFFIGLVPFIGDVADAVYKCNTRNAVLLEKHLREKGAKALERQERRHDVEDMSLPDEFDRYDEDASGEPSRHKGQPHSRDTDGPAKPQAARHPRRNRSQGRWFGGGARREEDLERGVIDNAQSSRRTK</sequence>
<feature type="compositionally biased region" description="Basic and acidic residues" evidence="1">
    <location>
        <begin position="242"/>
        <end position="252"/>
    </location>
</feature>
<feature type="transmembrane region" description="Helical" evidence="2">
    <location>
        <begin position="129"/>
        <end position="149"/>
    </location>
</feature>
<dbReference type="Proteomes" id="UP000249402">
    <property type="component" value="Unassembled WGS sequence"/>
</dbReference>
<dbReference type="EMBL" id="KZ824446">
    <property type="protein sequence ID" value="RAK99452.1"/>
    <property type="molecule type" value="Genomic_DNA"/>
</dbReference>
<feature type="compositionally biased region" description="Acidic residues" evidence="1">
    <location>
        <begin position="186"/>
        <end position="201"/>
    </location>
</feature>
<keyword evidence="4" id="KW-1185">Reference proteome</keyword>
<dbReference type="GeneID" id="37220772"/>
<feature type="region of interest" description="Disordered" evidence="1">
    <location>
        <begin position="174"/>
        <end position="263"/>
    </location>
</feature>
<keyword evidence="2" id="KW-1133">Transmembrane helix</keyword>
<organism evidence="3 4">
    <name type="scientific">Aspergillus ibericus CBS 121593</name>
    <dbReference type="NCBI Taxonomy" id="1448316"/>
    <lineage>
        <taxon>Eukaryota</taxon>
        <taxon>Fungi</taxon>
        <taxon>Dikarya</taxon>
        <taxon>Ascomycota</taxon>
        <taxon>Pezizomycotina</taxon>
        <taxon>Eurotiomycetes</taxon>
        <taxon>Eurotiomycetidae</taxon>
        <taxon>Eurotiales</taxon>
        <taxon>Aspergillaceae</taxon>
        <taxon>Aspergillus</taxon>
        <taxon>Aspergillus subgen. Circumdati</taxon>
    </lineage>
</organism>